<dbReference type="RefSeq" id="WP_380677306.1">
    <property type="nucleotide sequence ID" value="NZ_CP173186.1"/>
</dbReference>
<dbReference type="Proteomes" id="UP001589792">
    <property type="component" value="Unassembled WGS sequence"/>
</dbReference>
<feature type="domain" description="Phage tail protein C-terminal" evidence="3">
    <location>
        <begin position="388"/>
        <end position="520"/>
    </location>
</feature>
<feature type="region of interest" description="Disordered" evidence="1">
    <location>
        <begin position="522"/>
        <end position="546"/>
    </location>
</feature>
<dbReference type="Pfam" id="PF08400">
    <property type="entry name" value="phage_tail_N"/>
    <property type="match status" value="1"/>
</dbReference>
<feature type="domain" description="Lambda-like tail fibre protein N-terminal" evidence="2">
    <location>
        <begin position="3"/>
        <end position="128"/>
    </location>
</feature>
<evidence type="ECO:0000313" key="4">
    <source>
        <dbReference type="EMBL" id="MFC0228075.1"/>
    </source>
</evidence>
<dbReference type="Gene3D" id="2.60.40.1120">
    <property type="entry name" value="Carboxypeptidase-like, regulatory domain"/>
    <property type="match status" value="1"/>
</dbReference>
<comment type="caution">
    <text evidence="4">The sequence shown here is derived from an EMBL/GenBank/DDBJ whole genome shotgun (WGS) entry which is preliminary data.</text>
</comment>
<evidence type="ECO:0000256" key="1">
    <source>
        <dbReference type="SAM" id="MobiDB-lite"/>
    </source>
</evidence>
<evidence type="ECO:0000259" key="3">
    <source>
        <dbReference type="Pfam" id="PF25670"/>
    </source>
</evidence>
<dbReference type="InterPro" id="IPR008969">
    <property type="entry name" value="CarboxyPept-like_regulatory"/>
</dbReference>
<organism evidence="4 5">
    <name type="scientific">Serratia aquatilis</name>
    <dbReference type="NCBI Taxonomy" id="1737515"/>
    <lineage>
        <taxon>Bacteria</taxon>
        <taxon>Pseudomonadati</taxon>
        <taxon>Pseudomonadota</taxon>
        <taxon>Gammaproteobacteria</taxon>
        <taxon>Enterobacterales</taxon>
        <taxon>Yersiniaceae</taxon>
        <taxon>Serratia</taxon>
    </lineage>
</organism>
<dbReference type="SUPFAM" id="SSF49464">
    <property type="entry name" value="Carboxypeptidase regulatory domain-like"/>
    <property type="match status" value="1"/>
</dbReference>
<name>A0ABV6EGN7_9GAMM</name>
<accession>A0ABV6EGN7</accession>
<protein>
    <submittedName>
        <fullName evidence="4">Prophage tail fiber N-terminal domain-containing protein</fullName>
    </submittedName>
</protein>
<dbReference type="InterPro" id="IPR013609">
    <property type="entry name" value="Stf-like_N"/>
</dbReference>
<reference evidence="4 5" key="1">
    <citation type="submission" date="2024-09" db="EMBL/GenBank/DDBJ databases">
        <authorList>
            <person name="Sun Q."/>
            <person name="Mori K."/>
        </authorList>
    </citation>
    <scope>NUCLEOTIDE SEQUENCE [LARGE SCALE GENOMIC DNA]</scope>
    <source>
        <strain evidence="4 5">CCM 8626</strain>
    </source>
</reference>
<gene>
    <name evidence="4" type="ORF">ACFFJ3_16515</name>
</gene>
<sequence>MTVISGVLKGPMGDARVGVVIELRAVKTSATVVNQARSQSVTNATGHYSLNVEPGAYDVMITASGRQPERVGGIQVMVNSAAGTLNDFLSIPGETDLNPAIVETVDNMRAEAAKSAASAKADAAIASAAVTDTLNTATTVTQTVASAVEFKKNITSTGDQQMRAAENTPNVLLRFRDEHDVETGALYAQTDTGVMNIRWGGTAFVIQGRSDGFVTMPKGTITASALSTPAAVSGAVTTIGTAPLTFRGADAANFDVPNNYSIGTPNGFSIVTTYPDSSAVTQGKPAFYVNARSGITYSLNGFGGKLLNFTADSEFYDWIKNANTGSQFFRNIGIGSTAAPAFSCGILSKVADSHMAIVGNYSTGVSQVIVTTGNATASRTHSLWTDKNTTVDANGFIKKASPIVKLFSDGNCELNDQSQGVTTERISEGVYRISGTLGFNADAEWGGVDGGIEIPTDRNKLPLVWVDYEVDETGDLLIKTFHRINATAPKFAQNVKAGYEEGQPIDIPVGRWIDLRVEMPGVEEPEFIPQPEPEVTPDSGEESATE</sequence>
<dbReference type="InterPro" id="IPR058008">
    <property type="entry name" value="Gp26_C"/>
</dbReference>
<dbReference type="EMBL" id="JBHLXG010000018">
    <property type="protein sequence ID" value="MFC0228075.1"/>
    <property type="molecule type" value="Genomic_DNA"/>
</dbReference>
<evidence type="ECO:0000313" key="5">
    <source>
        <dbReference type="Proteomes" id="UP001589792"/>
    </source>
</evidence>
<keyword evidence="5" id="KW-1185">Reference proteome</keyword>
<evidence type="ECO:0000259" key="2">
    <source>
        <dbReference type="Pfam" id="PF08400"/>
    </source>
</evidence>
<dbReference type="Pfam" id="PF25670">
    <property type="entry name" value="Phage_tail_C_2"/>
    <property type="match status" value="1"/>
</dbReference>
<proteinExistence type="predicted"/>